<evidence type="ECO:0000256" key="3">
    <source>
        <dbReference type="ARBA" id="ARBA00022676"/>
    </source>
</evidence>
<comment type="subcellular location">
    <subcellularLocation>
        <location evidence="1">Membrane</location>
        <topology evidence="1">Single-pass membrane protein</topology>
    </subcellularLocation>
</comment>
<gene>
    <name evidence="7" type="ORF">SPARVUS_LOCUS3183183</name>
</gene>
<evidence type="ECO:0000256" key="4">
    <source>
        <dbReference type="ARBA" id="ARBA00022679"/>
    </source>
</evidence>
<dbReference type="Proteomes" id="UP001162483">
    <property type="component" value="Unassembled WGS sequence"/>
</dbReference>
<dbReference type="Pfam" id="PF00201">
    <property type="entry name" value="UDPGT"/>
    <property type="match status" value="1"/>
</dbReference>
<evidence type="ECO:0000256" key="2">
    <source>
        <dbReference type="ARBA" id="ARBA00009995"/>
    </source>
</evidence>
<organism evidence="7 8">
    <name type="scientific">Staurois parvus</name>
    <dbReference type="NCBI Taxonomy" id="386267"/>
    <lineage>
        <taxon>Eukaryota</taxon>
        <taxon>Metazoa</taxon>
        <taxon>Chordata</taxon>
        <taxon>Craniata</taxon>
        <taxon>Vertebrata</taxon>
        <taxon>Euteleostomi</taxon>
        <taxon>Amphibia</taxon>
        <taxon>Batrachia</taxon>
        <taxon>Anura</taxon>
        <taxon>Neobatrachia</taxon>
        <taxon>Ranoidea</taxon>
        <taxon>Ranidae</taxon>
        <taxon>Staurois</taxon>
    </lineage>
</organism>
<accession>A0ABN9BM12</accession>
<dbReference type="PANTHER" id="PTHR48043:SF161">
    <property type="entry name" value="UDP GLUCURONOSYLTRANSFERASE FAMILY 1 MEMBER A1"/>
    <property type="match status" value="1"/>
</dbReference>
<evidence type="ECO:0000256" key="5">
    <source>
        <dbReference type="ARBA" id="ARBA00022692"/>
    </source>
</evidence>
<evidence type="ECO:0008006" key="9">
    <source>
        <dbReference type="Google" id="ProtNLM"/>
    </source>
</evidence>
<dbReference type="PANTHER" id="PTHR48043">
    <property type="entry name" value="EG:EG0003.4 PROTEIN-RELATED"/>
    <property type="match status" value="1"/>
</dbReference>
<dbReference type="InterPro" id="IPR050271">
    <property type="entry name" value="UDP-glycosyltransferase"/>
</dbReference>
<proteinExistence type="inferred from homology"/>
<dbReference type="EMBL" id="CATNWA010004749">
    <property type="protein sequence ID" value="CAI9548599.1"/>
    <property type="molecule type" value="Genomic_DNA"/>
</dbReference>
<keyword evidence="6" id="KW-1133">Transmembrane helix</keyword>
<evidence type="ECO:0000256" key="6">
    <source>
        <dbReference type="ARBA" id="ARBA00022989"/>
    </source>
</evidence>
<sequence>MRNLVEELSHRGHEIVVVVPDTNFHFKNLDLFTVRTFSAPYTKEYIELMIKDYTDSVFVERTALQKAMYMYDRMMNLTNFCVVACQNLLYNETLINDLETRKFDAMLTDPVFPCGEIISEHLSIPTVFFMRAALFGVHQEASQSPSPPSYVPRFFTGYSDHMTFKERMKNILLRYAELIMCHFVYTPFAQLASNFLHREVTAVDLFSRASIWLLRHDFVFEFPGPFMPNMVFIGGINCAKKKHLNQVETMGVELLFASLNLEM</sequence>
<keyword evidence="6" id="KW-0472">Membrane</keyword>
<keyword evidence="5" id="KW-0812">Transmembrane</keyword>
<keyword evidence="3" id="KW-0328">Glycosyltransferase</keyword>
<dbReference type="SUPFAM" id="SSF53756">
    <property type="entry name" value="UDP-Glycosyltransferase/glycogen phosphorylase"/>
    <property type="match status" value="1"/>
</dbReference>
<name>A0ABN9BM12_9NEOB</name>
<dbReference type="InterPro" id="IPR002213">
    <property type="entry name" value="UDP_glucos_trans"/>
</dbReference>
<dbReference type="Gene3D" id="3.40.50.2000">
    <property type="entry name" value="Glycogen Phosphorylase B"/>
    <property type="match status" value="1"/>
</dbReference>
<keyword evidence="4" id="KW-0808">Transferase</keyword>
<evidence type="ECO:0000313" key="7">
    <source>
        <dbReference type="EMBL" id="CAI9548599.1"/>
    </source>
</evidence>
<reference evidence="7" key="1">
    <citation type="submission" date="2023-05" db="EMBL/GenBank/DDBJ databases">
        <authorList>
            <person name="Stuckert A."/>
        </authorList>
    </citation>
    <scope>NUCLEOTIDE SEQUENCE</scope>
</reference>
<protein>
    <recommendedName>
        <fullName evidence="9">UDP-glucuronosyltransferase</fullName>
    </recommendedName>
</protein>
<comment type="caution">
    <text evidence="7">The sequence shown here is derived from an EMBL/GenBank/DDBJ whole genome shotgun (WGS) entry which is preliminary data.</text>
</comment>
<keyword evidence="8" id="KW-1185">Reference proteome</keyword>
<comment type="similarity">
    <text evidence="2">Belongs to the UDP-glycosyltransferase family.</text>
</comment>
<evidence type="ECO:0000313" key="8">
    <source>
        <dbReference type="Proteomes" id="UP001162483"/>
    </source>
</evidence>
<evidence type="ECO:0000256" key="1">
    <source>
        <dbReference type="ARBA" id="ARBA00004167"/>
    </source>
</evidence>